<gene>
    <name evidence="1" type="ORF">GCM10023153_09970</name>
</gene>
<proteinExistence type="predicted"/>
<sequence>MNPRHARQARALARLVDDADVTLSAHCQDRATELGYSLDDLLRCVIQPEQTYSCHPRYGPGRRMYQRGPVSLVVHEQTRTAITVLLRTTRIWSHGVDTRRTVVG</sequence>
<accession>A0ABP8JJB4</accession>
<protein>
    <recommendedName>
        <fullName evidence="3">DUF4258 domain-containing protein</fullName>
    </recommendedName>
</protein>
<evidence type="ECO:0000313" key="1">
    <source>
        <dbReference type="EMBL" id="GAA4391677.1"/>
    </source>
</evidence>
<organism evidence="1 2">
    <name type="scientific">Ornithinibacter aureus</name>
    <dbReference type="NCBI Taxonomy" id="622664"/>
    <lineage>
        <taxon>Bacteria</taxon>
        <taxon>Bacillati</taxon>
        <taxon>Actinomycetota</taxon>
        <taxon>Actinomycetes</taxon>
        <taxon>Micrococcales</taxon>
        <taxon>Intrasporangiaceae</taxon>
        <taxon>Ornithinibacter</taxon>
    </lineage>
</organism>
<evidence type="ECO:0000313" key="2">
    <source>
        <dbReference type="Proteomes" id="UP001500390"/>
    </source>
</evidence>
<comment type="caution">
    <text evidence="1">The sequence shown here is derived from an EMBL/GenBank/DDBJ whole genome shotgun (WGS) entry which is preliminary data.</text>
</comment>
<dbReference type="EMBL" id="BAABFX010000019">
    <property type="protein sequence ID" value="GAA4391677.1"/>
    <property type="molecule type" value="Genomic_DNA"/>
</dbReference>
<evidence type="ECO:0008006" key="3">
    <source>
        <dbReference type="Google" id="ProtNLM"/>
    </source>
</evidence>
<name>A0ABP8JJB4_9MICO</name>
<dbReference type="Proteomes" id="UP001500390">
    <property type="component" value="Unassembled WGS sequence"/>
</dbReference>
<reference evidence="2" key="1">
    <citation type="journal article" date="2019" name="Int. J. Syst. Evol. Microbiol.">
        <title>The Global Catalogue of Microorganisms (GCM) 10K type strain sequencing project: providing services to taxonomists for standard genome sequencing and annotation.</title>
        <authorList>
            <consortium name="The Broad Institute Genomics Platform"/>
            <consortium name="The Broad Institute Genome Sequencing Center for Infectious Disease"/>
            <person name="Wu L."/>
            <person name="Ma J."/>
        </authorList>
    </citation>
    <scope>NUCLEOTIDE SEQUENCE [LARGE SCALE GENOMIC DNA]</scope>
    <source>
        <strain evidence="2">JCM 17738</strain>
    </source>
</reference>
<keyword evidence="2" id="KW-1185">Reference proteome</keyword>